<keyword evidence="1" id="KW-1133">Transmembrane helix</keyword>
<dbReference type="AlphaFoldDB" id="A0A3A8B233"/>
<dbReference type="Proteomes" id="UP000281128">
    <property type="component" value="Unassembled WGS sequence"/>
</dbReference>
<feature type="transmembrane region" description="Helical" evidence="1">
    <location>
        <begin position="12"/>
        <end position="33"/>
    </location>
</feature>
<organism evidence="2 3">
    <name type="scientific">Roseovarius spongiae</name>
    <dbReference type="NCBI Taxonomy" id="2320272"/>
    <lineage>
        <taxon>Bacteria</taxon>
        <taxon>Pseudomonadati</taxon>
        <taxon>Pseudomonadota</taxon>
        <taxon>Alphaproteobacteria</taxon>
        <taxon>Rhodobacterales</taxon>
        <taxon>Roseobacteraceae</taxon>
        <taxon>Roseovarius</taxon>
    </lineage>
</organism>
<gene>
    <name evidence="2" type="ORF">D6850_15905</name>
</gene>
<evidence type="ECO:0000313" key="2">
    <source>
        <dbReference type="EMBL" id="RKF12986.1"/>
    </source>
</evidence>
<feature type="transmembrane region" description="Helical" evidence="1">
    <location>
        <begin position="39"/>
        <end position="58"/>
    </location>
</feature>
<protein>
    <submittedName>
        <fullName evidence="2">Uncharacterized protein</fullName>
    </submittedName>
</protein>
<dbReference type="OrthoDB" id="7851333at2"/>
<proteinExistence type="predicted"/>
<name>A0A3A8B233_9RHOB</name>
<keyword evidence="3" id="KW-1185">Reference proteome</keyword>
<reference evidence="2 3" key="1">
    <citation type="submission" date="2018-09" db="EMBL/GenBank/DDBJ databases">
        <title>Roseovarius spongiae sp. nov., isolated from a marine sponge.</title>
        <authorList>
            <person name="Zhuang L."/>
            <person name="Luo L."/>
        </authorList>
    </citation>
    <scope>NUCLEOTIDE SEQUENCE [LARGE SCALE GENOMIC DNA]</scope>
    <source>
        <strain evidence="2 3">HN-E21</strain>
    </source>
</reference>
<evidence type="ECO:0000256" key="1">
    <source>
        <dbReference type="SAM" id="Phobius"/>
    </source>
</evidence>
<keyword evidence="1" id="KW-0472">Membrane</keyword>
<accession>A0A3A8B233</accession>
<keyword evidence="1" id="KW-0812">Transmembrane</keyword>
<dbReference type="EMBL" id="RAPE01000005">
    <property type="protein sequence ID" value="RKF12986.1"/>
    <property type="molecule type" value="Genomic_DNA"/>
</dbReference>
<evidence type="ECO:0000313" key="3">
    <source>
        <dbReference type="Proteomes" id="UP000281128"/>
    </source>
</evidence>
<dbReference type="RefSeq" id="WP_121168600.1">
    <property type="nucleotide sequence ID" value="NZ_RAPE01000005.1"/>
</dbReference>
<comment type="caution">
    <text evidence="2">The sequence shown here is derived from an EMBL/GenBank/DDBJ whole genome shotgun (WGS) entry which is preliminary data.</text>
</comment>
<sequence length="174" mass="18834">MSFVRPEAARAILRWRAVILSALVVLGGLWWAWASVGPIAWIGWVIAALGVGGILSALQRMRFHSGREGPGVVQVDEGAIAYFGPLTGGVVARSEITALALDRGMKPPHWVLSQPGQPDLMIPLTAAGADALFDSFASLPGIRTERMLTEMRRGGRDRVAIWQRAPSRQHALLH</sequence>